<evidence type="ECO:0000259" key="5">
    <source>
        <dbReference type="Pfam" id="PF00710"/>
    </source>
</evidence>
<dbReference type="Gene3D" id="3.40.50.1170">
    <property type="entry name" value="L-asparaginase, N-terminal domain"/>
    <property type="match status" value="1"/>
</dbReference>
<protein>
    <submittedName>
        <fullName evidence="7">L-asparaginase</fullName>
        <ecNumber evidence="7">3.5.1.1</ecNumber>
    </submittedName>
</protein>
<dbReference type="InterPro" id="IPR027475">
    <property type="entry name" value="Asparaginase/glutaminase_AS2"/>
</dbReference>
<sequence>MGKKVVVLGTGGTIAGRSERGSDNVGYKAGQVGVQSLLQDIAPLQAALQGRDLVAEQVAQVDSKDMGFAVWAALAQRSAQHLQDDDVEAVLITHGTDTLEETAFFLEQVLPPALLQAKPLVLTCAMRPASALTPDGPQNVLDAVAVALDSAARGVLVVCAGAVHSARLVQKSHTYRVDAFDSGDAGPVAVVEEGRVRWFGVPAAVAPPRALDVQVLASAVWPRVEIVMNYVGASGAIVRSLAKADATVPPLRGLVVAGTGNGTLHVDLEAALLEAQQQGVQVVRASRCARGQVVAGEATAALPHSQGLPPVKARIALMLQLMA</sequence>
<dbReference type="Proteomes" id="UP001268089">
    <property type="component" value="Unassembled WGS sequence"/>
</dbReference>
<evidence type="ECO:0000256" key="4">
    <source>
        <dbReference type="PROSITE-ProRule" id="PRU10100"/>
    </source>
</evidence>
<dbReference type="SUPFAM" id="SSF53774">
    <property type="entry name" value="Glutaminase/Asparaginase"/>
    <property type="match status" value="1"/>
</dbReference>
<feature type="domain" description="Asparaginase/glutaminase C-terminal" evidence="6">
    <location>
        <begin position="223"/>
        <end position="321"/>
    </location>
</feature>
<evidence type="ECO:0000256" key="2">
    <source>
        <dbReference type="ARBA" id="ARBA00022801"/>
    </source>
</evidence>
<dbReference type="Gene3D" id="3.40.50.40">
    <property type="match status" value="1"/>
</dbReference>
<gene>
    <name evidence="7" type="ORF">J2X15_000235</name>
</gene>
<keyword evidence="2 7" id="KW-0378">Hydrolase</keyword>
<dbReference type="GO" id="GO:0004067">
    <property type="term" value="F:asparaginase activity"/>
    <property type="evidence" value="ECO:0007669"/>
    <property type="project" value="UniProtKB-EC"/>
</dbReference>
<dbReference type="SMART" id="SM00870">
    <property type="entry name" value="Asparaginase"/>
    <property type="match status" value="1"/>
</dbReference>
<dbReference type="CDD" id="cd08964">
    <property type="entry name" value="L-asparaginase_II"/>
    <property type="match status" value="1"/>
</dbReference>
<dbReference type="InterPro" id="IPR006034">
    <property type="entry name" value="Asparaginase/glutaminase-like"/>
</dbReference>
<dbReference type="Pfam" id="PF00710">
    <property type="entry name" value="Asparaginase"/>
    <property type="match status" value="1"/>
</dbReference>
<evidence type="ECO:0000256" key="1">
    <source>
        <dbReference type="ARBA" id="ARBA00010518"/>
    </source>
</evidence>
<proteinExistence type="inferred from homology"/>
<comment type="similarity">
    <text evidence="1">Belongs to the asparaginase 1 family.</text>
</comment>
<dbReference type="InterPro" id="IPR020827">
    <property type="entry name" value="Asparaginase/glutaminase_AS1"/>
</dbReference>
<dbReference type="PRINTS" id="PR00139">
    <property type="entry name" value="ASNGLNASE"/>
</dbReference>
<dbReference type="PIRSF" id="PIRSF001220">
    <property type="entry name" value="L-ASNase_gatD"/>
    <property type="match status" value="1"/>
</dbReference>
<comment type="caution">
    <text evidence="7">The sequence shown here is derived from an EMBL/GenBank/DDBJ whole genome shotgun (WGS) entry which is preliminary data.</text>
</comment>
<dbReference type="InterPro" id="IPR027474">
    <property type="entry name" value="L-asparaginase_N"/>
</dbReference>
<name>A0ABU1ZHF1_9BURK</name>
<dbReference type="Pfam" id="PF17763">
    <property type="entry name" value="Asparaginase_C"/>
    <property type="match status" value="1"/>
</dbReference>
<evidence type="ECO:0000259" key="6">
    <source>
        <dbReference type="Pfam" id="PF17763"/>
    </source>
</evidence>
<dbReference type="PROSITE" id="PS00144">
    <property type="entry name" value="ASN_GLN_ASE_1"/>
    <property type="match status" value="1"/>
</dbReference>
<dbReference type="PROSITE" id="PS00917">
    <property type="entry name" value="ASN_GLN_ASE_2"/>
    <property type="match status" value="1"/>
</dbReference>
<feature type="active site" evidence="4">
    <location>
        <position position="96"/>
    </location>
</feature>
<feature type="active site" evidence="3">
    <location>
        <position position="13"/>
    </location>
</feature>
<evidence type="ECO:0000256" key="3">
    <source>
        <dbReference type="PROSITE-ProRule" id="PRU10099"/>
    </source>
</evidence>
<dbReference type="InterPro" id="IPR040919">
    <property type="entry name" value="Asparaginase_C"/>
</dbReference>
<evidence type="ECO:0000313" key="7">
    <source>
        <dbReference type="EMBL" id="MDR7304969.1"/>
    </source>
</evidence>
<dbReference type="SFLD" id="SFLDS00057">
    <property type="entry name" value="Glutaminase/Asparaginase"/>
    <property type="match status" value="1"/>
</dbReference>
<dbReference type="RefSeq" id="WP_310338625.1">
    <property type="nucleotide sequence ID" value="NZ_JAVDXO010000001.1"/>
</dbReference>
<keyword evidence="8" id="KW-1185">Reference proteome</keyword>
<dbReference type="InterPro" id="IPR027473">
    <property type="entry name" value="L-asparaginase_C"/>
</dbReference>
<organism evidence="7 8">
    <name type="scientific">Rhodoferax saidenbachensis</name>
    <dbReference type="NCBI Taxonomy" id="1484693"/>
    <lineage>
        <taxon>Bacteria</taxon>
        <taxon>Pseudomonadati</taxon>
        <taxon>Pseudomonadota</taxon>
        <taxon>Betaproteobacteria</taxon>
        <taxon>Burkholderiales</taxon>
        <taxon>Comamonadaceae</taxon>
        <taxon>Rhodoferax</taxon>
    </lineage>
</organism>
<dbReference type="InterPro" id="IPR004550">
    <property type="entry name" value="AsnASE_II"/>
</dbReference>
<dbReference type="InterPro" id="IPR036152">
    <property type="entry name" value="Asp/glu_Ase-like_sf"/>
</dbReference>
<dbReference type="PANTHER" id="PTHR11707:SF28">
    <property type="entry name" value="60 KDA LYSOPHOSPHOLIPASE"/>
    <property type="match status" value="1"/>
</dbReference>
<dbReference type="PROSITE" id="PS51732">
    <property type="entry name" value="ASN_GLN_ASE_3"/>
    <property type="match status" value="1"/>
</dbReference>
<dbReference type="EMBL" id="JAVDXO010000001">
    <property type="protein sequence ID" value="MDR7304969.1"/>
    <property type="molecule type" value="Genomic_DNA"/>
</dbReference>
<reference evidence="7 8" key="1">
    <citation type="submission" date="2023-07" db="EMBL/GenBank/DDBJ databases">
        <title>Sorghum-associated microbial communities from plants grown in Nebraska, USA.</title>
        <authorList>
            <person name="Schachtman D."/>
        </authorList>
    </citation>
    <scope>NUCLEOTIDE SEQUENCE [LARGE SCALE GENOMIC DNA]</scope>
    <source>
        <strain evidence="7 8">BE308</strain>
    </source>
</reference>
<dbReference type="PANTHER" id="PTHR11707">
    <property type="entry name" value="L-ASPARAGINASE"/>
    <property type="match status" value="1"/>
</dbReference>
<dbReference type="PIRSF" id="PIRSF500176">
    <property type="entry name" value="L_ASNase"/>
    <property type="match status" value="1"/>
</dbReference>
<evidence type="ECO:0000313" key="8">
    <source>
        <dbReference type="Proteomes" id="UP001268089"/>
    </source>
</evidence>
<dbReference type="InterPro" id="IPR037152">
    <property type="entry name" value="L-asparaginase_N_sf"/>
</dbReference>
<feature type="domain" description="L-asparaginase N-terminal" evidence="5">
    <location>
        <begin position="4"/>
        <end position="199"/>
    </location>
</feature>
<accession>A0ABU1ZHF1</accession>
<dbReference type="EC" id="3.5.1.1" evidence="7"/>